<comment type="similarity">
    <text evidence="1">Belongs to the leucine-binding protein family.</text>
</comment>
<dbReference type="PANTHER" id="PTHR30483:SF37">
    <property type="entry name" value="ABC TRANSPORTER SUBSTRATE-BINDING PROTEIN"/>
    <property type="match status" value="1"/>
</dbReference>
<dbReference type="Pfam" id="PF13458">
    <property type="entry name" value="Peripla_BP_6"/>
    <property type="match status" value="1"/>
</dbReference>
<protein>
    <submittedName>
        <fullName evidence="5">Branched-chain amino acid ABC transporter substrate-binding protein</fullName>
    </submittedName>
</protein>
<dbReference type="EMBL" id="JAFKMR010000010">
    <property type="protein sequence ID" value="MBN8743170.1"/>
    <property type="molecule type" value="Genomic_DNA"/>
</dbReference>
<evidence type="ECO:0000259" key="4">
    <source>
        <dbReference type="Pfam" id="PF13458"/>
    </source>
</evidence>
<dbReference type="PANTHER" id="PTHR30483">
    <property type="entry name" value="LEUCINE-SPECIFIC-BINDING PROTEIN"/>
    <property type="match status" value="1"/>
</dbReference>
<feature type="signal peptide" evidence="3">
    <location>
        <begin position="1"/>
        <end position="25"/>
    </location>
</feature>
<dbReference type="InterPro" id="IPR028081">
    <property type="entry name" value="Leu-bd"/>
</dbReference>
<accession>A0A8I1MUP1</accession>
<name>A0A8I1MUP1_THIA3</name>
<comment type="caution">
    <text evidence="5">The sequence shown here is derived from an EMBL/GenBank/DDBJ whole genome shotgun (WGS) entry which is preliminary data.</text>
</comment>
<reference evidence="5" key="1">
    <citation type="submission" date="2021-02" db="EMBL/GenBank/DDBJ databases">
        <title>Thiocyanate and organic carbon inputs drive convergent selection for specific autotrophic Afipia and Thiobacillus strains within complex microbiomes.</title>
        <authorList>
            <person name="Huddy R.J."/>
            <person name="Sachdeva R."/>
            <person name="Kadzinga F."/>
            <person name="Kantor R.S."/>
            <person name="Harrison S.T.L."/>
            <person name="Banfield J.F."/>
        </authorList>
    </citation>
    <scope>NUCLEOTIDE SEQUENCE</scope>
    <source>
        <strain evidence="5">SCN18_13_7_16_R3_B_64_19</strain>
    </source>
</reference>
<dbReference type="InterPro" id="IPR006311">
    <property type="entry name" value="TAT_signal"/>
</dbReference>
<evidence type="ECO:0000313" key="5">
    <source>
        <dbReference type="EMBL" id="MBN8743170.1"/>
    </source>
</evidence>
<keyword evidence="2 3" id="KW-0732">Signal</keyword>
<dbReference type="PROSITE" id="PS51318">
    <property type="entry name" value="TAT"/>
    <property type="match status" value="1"/>
</dbReference>
<proteinExistence type="inferred from homology"/>
<dbReference type="RefSeq" id="WP_276727577.1">
    <property type="nucleotide sequence ID" value="NZ_JAFKMR010000010.1"/>
</dbReference>
<sequence>MHTTRRSFISTLAGGLLLGAAPVHARQIPTVKLAFIDPLTGPFAAVGQNQLQSWQFVADRVNRGNTAGVRFEIVPFDNKGAVQDTVNALQAAVDQGIRYVLQGDGSGAAIALSKAVSRHNTRHPGQEVLYLNYAAVDSALTGSDCSFWHFALQPSVPMTLQAMTDDIRNRPQIKRVYLIEQDYSFGHQVAKYAREMLALKRPDIQIVGEDFVPLGQVKDFSPYIAKVQAAKADCIITANWGPDLTLLIKAAQQGGLKADLYTFYASSLGAPSEIGPHDAGRVKLVYYSNPNLPGVLQSLQKGFRDKYKQDFSVPATYTGLALLTAAMTKAHSTEPLKVASAMEGLKFHTFNGEVTLRAADHQLLQPIYVSDWQPVSPANPYDVENTGYTFALEHTYRPAQTTLPAQCTMQRPLMTEVYPVKPPKVTASAVPGASQGTPSR</sequence>
<evidence type="ECO:0000256" key="3">
    <source>
        <dbReference type="SAM" id="SignalP"/>
    </source>
</evidence>
<evidence type="ECO:0000313" key="6">
    <source>
        <dbReference type="Proteomes" id="UP000664800"/>
    </source>
</evidence>
<evidence type="ECO:0000256" key="2">
    <source>
        <dbReference type="ARBA" id="ARBA00022729"/>
    </source>
</evidence>
<dbReference type="InterPro" id="IPR028082">
    <property type="entry name" value="Peripla_BP_I"/>
</dbReference>
<dbReference type="InterPro" id="IPR051010">
    <property type="entry name" value="BCAA_transport"/>
</dbReference>
<dbReference type="CDD" id="cd06329">
    <property type="entry name" value="PBP1_SBP-like"/>
    <property type="match status" value="1"/>
</dbReference>
<dbReference type="SUPFAM" id="SSF53822">
    <property type="entry name" value="Periplasmic binding protein-like I"/>
    <property type="match status" value="1"/>
</dbReference>
<evidence type="ECO:0000256" key="1">
    <source>
        <dbReference type="ARBA" id="ARBA00010062"/>
    </source>
</evidence>
<feature type="chain" id="PRO_5034602576" evidence="3">
    <location>
        <begin position="26"/>
        <end position="440"/>
    </location>
</feature>
<dbReference type="AlphaFoldDB" id="A0A8I1MUP1"/>
<dbReference type="Gene3D" id="3.40.50.2300">
    <property type="match status" value="2"/>
</dbReference>
<gene>
    <name evidence="5" type="ORF">J0I24_02575</name>
</gene>
<organism evidence="5 6">
    <name type="scientific">Thiomonas arsenitoxydans (strain DSM 22701 / CIP 110005 / 3As)</name>
    <dbReference type="NCBI Taxonomy" id="426114"/>
    <lineage>
        <taxon>Bacteria</taxon>
        <taxon>Pseudomonadati</taxon>
        <taxon>Pseudomonadota</taxon>
        <taxon>Betaproteobacteria</taxon>
        <taxon>Burkholderiales</taxon>
        <taxon>Thiomonas</taxon>
    </lineage>
</organism>
<feature type="domain" description="Leucine-binding protein" evidence="4">
    <location>
        <begin position="30"/>
        <end position="373"/>
    </location>
</feature>
<dbReference type="Proteomes" id="UP000664800">
    <property type="component" value="Unassembled WGS sequence"/>
</dbReference>